<dbReference type="AlphaFoldDB" id="A0A1L3Q2C5"/>
<dbReference type="GeneID" id="30583199"/>
<dbReference type="KEGG" id="mhaz:BHR79_05500"/>
<reference evidence="3 7" key="3">
    <citation type="submission" date="2018-10" db="EMBL/GenBank/DDBJ databases">
        <title>Cultivation of a novel Methanohalophilus strain from Kebrit Deep of the Red Sea and a genomic comparison of members of the genus Methanohalophilus.</title>
        <authorList>
            <person name="Guan Y."/>
            <person name="Ngugi D.K."/>
            <person name="Stingl U."/>
        </authorList>
    </citation>
    <scope>NUCLEOTIDE SEQUENCE [LARGE SCALE GENOMIC DNA]</scope>
    <source>
        <strain evidence="3 7">DSM 3094</strain>
    </source>
</reference>
<dbReference type="EMBL" id="RJJG01000003">
    <property type="protein sequence ID" value="RNI09946.1"/>
    <property type="molecule type" value="Genomic_DNA"/>
</dbReference>
<evidence type="ECO:0000259" key="1">
    <source>
        <dbReference type="Pfam" id="PF01261"/>
    </source>
</evidence>
<evidence type="ECO:0000313" key="5">
    <source>
        <dbReference type="Proteomes" id="UP000186879"/>
    </source>
</evidence>
<reference evidence="4 6" key="2">
    <citation type="submission" date="2016-10" db="EMBL/GenBank/DDBJ databases">
        <authorList>
            <person name="de Groot N.N."/>
        </authorList>
    </citation>
    <scope>NUCLEOTIDE SEQUENCE [LARGE SCALE GENOMIC DNA]</scope>
    <source>
        <strain evidence="4 6">Z-7982</strain>
    </source>
</reference>
<name>A0A1L3Q2C5_9EURY</name>
<dbReference type="InterPro" id="IPR050312">
    <property type="entry name" value="IolE/XylAMocC-like"/>
</dbReference>
<dbReference type="GO" id="GO:0016853">
    <property type="term" value="F:isomerase activity"/>
    <property type="evidence" value="ECO:0007669"/>
    <property type="project" value="UniProtKB-KW"/>
</dbReference>
<accession>A0A1L3Q2C5</accession>
<dbReference type="OrthoDB" id="372143at2157"/>
<evidence type="ECO:0000313" key="7">
    <source>
        <dbReference type="Proteomes" id="UP000267921"/>
    </source>
</evidence>
<dbReference type="RefSeq" id="WP_072561438.1">
    <property type="nucleotide sequence ID" value="NZ_CP017921.1"/>
</dbReference>
<gene>
    <name evidence="2" type="ORF">BHR79_05500</name>
    <name evidence="3" type="ORF">EFE40_04755</name>
    <name evidence="4" type="ORF">SAMN04515625_1807</name>
</gene>
<evidence type="ECO:0000313" key="3">
    <source>
        <dbReference type="EMBL" id="RNI09946.1"/>
    </source>
</evidence>
<organism evidence="2 5">
    <name type="scientific">Methanohalophilus halophilus</name>
    <dbReference type="NCBI Taxonomy" id="2177"/>
    <lineage>
        <taxon>Archaea</taxon>
        <taxon>Methanobacteriati</taxon>
        <taxon>Methanobacteriota</taxon>
        <taxon>Stenosarchaea group</taxon>
        <taxon>Methanomicrobia</taxon>
        <taxon>Methanosarcinales</taxon>
        <taxon>Methanosarcinaceae</taxon>
        <taxon>Methanohalophilus</taxon>
    </lineage>
</organism>
<dbReference type="InterPro" id="IPR013022">
    <property type="entry name" value="Xyl_isomerase-like_TIM-brl"/>
</dbReference>
<sequence length="239" mass="26839">MIGISSFAYHDLSLGEALQNIENVVNCAEVFSEGKHDLFRQNEIAFSYDLEYTVHAPSTDLNLASIREPIRNAALQLVEDMADICNEIDAEVMVVHPGYFPFAYDRDFALAAFQKSLPVLERIGEDAGVRICVENMPKWECFLFRKPDFEIGTNDFVLDIGHANTMGNLEAFLEREISHFHIHDNYGDNDEHLPLGEGNIDFSAIQGLLRQSNSIKIIENKSAEDALQSLSALKNMGIK</sequence>
<keyword evidence="2" id="KW-0413">Isomerase</keyword>
<proteinExistence type="predicted"/>
<dbReference type="Gene3D" id="3.20.20.150">
    <property type="entry name" value="Divalent-metal-dependent TIM barrel enzymes"/>
    <property type="match status" value="1"/>
</dbReference>
<dbReference type="Proteomes" id="UP000198669">
    <property type="component" value="Unassembled WGS sequence"/>
</dbReference>
<dbReference type="Pfam" id="PF01261">
    <property type="entry name" value="AP_endonuc_2"/>
    <property type="match status" value="1"/>
</dbReference>
<dbReference type="Proteomes" id="UP000186879">
    <property type="component" value="Chromosome"/>
</dbReference>
<feature type="domain" description="Xylose isomerase-like TIM barrel" evidence="1">
    <location>
        <begin position="44"/>
        <end position="234"/>
    </location>
</feature>
<dbReference type="SUPFAM" id="SSF51658">
    <property type="entry name" value="Xylose isomerase-like"/>
    <property type="match status" value="1"/>
</dbReference>
<dbReference type="PANTHER" id="PTHR12110:SF21">
    <property type="entry name" value="XYLOSE ISOMERASE-LIKE TIM BARREL DOMAIN-CONTAINING PROTEIN"/>
    <property type="match status" value="1"/>
</dbReference>
<keyword evidence="5" id="KW-1185">Reference proteome</keyword>
<dbReference type="EMBL" id="FNMU01000006">
    <property type="protein sequence ID" value="SDW89510.1"/>
    <property type="molecule type" value="Genomic_DNA"/>
</dbReference>
<protein>
    <submittedName>
        <fullName evidence="3">Sugar phosphate isomerase/epimerase</fullName>
    </submittedName>
    <submittedName>
        <fullName evidence="2">Xylose isomerase</fullName>
    </submittedName>
</protein>
<dbReference type="Proteomes" id="UP000267921">
    <property type="component" value="Unassembled WGS sequence"/>
</dbReference>
<reference evidence="2 5" key="1">
    <citation type="submission" date="2016-10" db="EMBL/GenBank/DDBJ databases">
        <title>Methanohalophilus halophilus.</title>
        <authorList>
            <person name="L'haridon S."/>
        </authorList>
    </citation>
    <scope>NUCLEOTIDE SEQUENCE [LARGE SCALE GENOMIC DNA]</scope>
    <source>
        <strain evidence="2 5">Z-7982</strain>
    </source>
</reference>
<evidence type="ECO:0000313" key="4">
    <source>
        <dbReference type="EMBL" id="SDW89510.1"/>
    </source>
</evidence>
<dbReference type="InterPro" id="IPR036237">
    <property type="entry name" value="Xyl_isomerase-like_sf"/>
</dbReference>
<dbReference type="STRING" id="2177.BHR79_05500"/>
<dbReference type="PANTHER" id="PTHR12110">
    <property type="entry name" value="HYDROXYPYRUVATE ISOMERASE"/>
    <property type="match status" value="1"/>
</dbReference>
<dbReference type="EMBL" id="CP017921">
    <property type="protein sequence ID" value="APH39000.1"/>
    <property type="molecule type" value="Genomic_DNA"/>
</dbReference>
<evidence type="ECO:0000313" key="2">
    <source>
        <dbReference type="EMBL" id="APH39000.1"/>
    </source>
</evidence>
<evidence type="ECO:0000313" key="6">
    <source>
        <dbReference type="Proteomes" id="UP000198669"/>
    </source>
</evidence>